<accession>A0A4Y2JPB1</accession>
<dbReference type="Proteomes" id="UP000499080">
    <property type="component" value="Unassembled WGS sequence"/>
</dbReference>
<evidence type="ECO:0000313" key="2">
    <source>
        <dbReference type="Proteomes" id="UP000499080"/>
    </source>
</evidence>
<dbReference type="AlphaFoldDB" id="A0A4Y2JPB1"/>
<comment type="caution">
    <text evidence="1">The sequence shown here is derived from an EMBL/GenBank/DDBJ whole genome shotgun (WGS) entry which is preliminary data.</text>
</comment>
<reference evidence="1 2" key="1">
    <citation type="journal article" date="2019" name="Sci. Rep.">
        <title>Orb-weaving spider Araneus ventricosus genome elucidates the spidroin gene catalogue.</title>
        <authorList>
            <person name="Kono N."/>
            <person name="Nakamura H."/>
            <person name="Ohtoshi R."/>
            <person name="Moran D.A.P."/>
            <person name="Shinohara A."/>
            <person name="Yoshida Y."/>
            <person name="Fujiwara M."/>
            <person name="Mori M."/>
            <person name="Tomita M."/>
            <person name="Arakawa K."/>
        </authorList>
    </citation>
    <scope>NUCLEOTIDE SEQUENCE [LARGE SCALE GENOMIC DNA]</scope>
</reference>
<name>A0A4Y2JPB1_ARAVE</name>
<gene>
    <name evidence="1" type="ORF">AVEN_160502_1</name>
</gene>
<protein>
    <submittedName>
        <fullName evidence="1">Uncharacterized protein</fullName>
    </submittedName>
</protein>
<proteinExistence type="predicted"/>
<organism evidence="1 2">
    <name type="scientific">Araneus ventricosus</name>
    <name type="common">Orbweaver spider</name>
    <name type="synonym">Epeira ventricosa</name>
    <dbReference type="NCBI Taxonomy" id="182803"/>
    <lineage>
        <taxon>Eukaryota</taxon>
        <taxon>Metazoa</taxon>
        <taxon>Ecdysozoa</taxon>
        <taxon>Arthropoda</taxon>
        <taxon>Chelicerata</taxon>
        <taxon>Arachnida</taxon>
        <taxon>Araneae</taxon>
        <taxon>Araneomorphae</taxon>
        <taxon>Entelegynae</taxon>
        <taxon>Araneoidea</taxon>
        <taxon>Araneidae</taxon>
        <taxon>Araneus</taxon>
    </lineage>
</organism>
<sequence length="100" mass="11246">MAPNVLDEYGCPNDDSNRGIVDLLANDDEWNRSHRSRSTSSSFSPIWHDSKNVHAFSDKLLEMGNQEYLKVLNGVHHVQSIAETGRAQFLLGSSYEINDP</sequence>
<dbReference type="EMBL" id="BGPR01111499">
    <property type="protein sequence ID" value="GBM92231.1"/>
    <property type="molecule type" value="Genomic_DNA"/>
</dbReference>
<keyword evidence="2" id="KW-1185">Reference proteome</keyword>
<evidence type="ECO:0000313" key="1">
    <source>
        <dbReference type="EMBL" id="GBM92231.1"/>
    </source>
</evidence>